<gene>
    <name evidence="1" type="ORF">C8A04DRAFT_33319</name>
</gene>
<dbReference type="GeneID" id="87819035"/>
<keyword evidence="2" id="KW-1185">Reference proteome</keyword>
<dbReference type="Gene3D" id="3.20.20.190">
    <property type="entry name" value="Phosphatidylinositol (PI) phosphodiesterase"/>
    <property type="match status" value="1"/>
</dbReference>
<name>A0AAN6ZIL0_9PEZI</name>
<sequence>MERNISAASAQPFYMIAHRVLTVQGVNDALSHGANALEIDMTAWSDGWILYGFYDATSKAYVRIRGNLINEEAINLNGRVEDVAPAFAKGPEARFKKVMSYGYYNLPFQFGNGHEKRYYTCTELRMAARSHEYGKVFGWTTAAGQAYYVDKLLGEAGVDGLIYGFKMTYYYDHENTRAAAGDIISWVRNHPEKRFMAGKGDFPW</sequence>
<reference evidence="1" key="2">
    <citation type="submission" date="2023-05" db="EMBL/GenBank/DDBJ databases">
        <authorList>
            <consortium name="Lawrence Berkeley National Laboratory"/>
            <person name="Steindorff A."/>
            <person name="Hensen N."/>
            <person name="Bonometti L."/>
            <person name="Westerberg I."/>
            <person name="Brannstrom I.O."/>
            <person name="Guillou S."/>
            <person name="Cros-Aarteil S."/>
            <person name="Calhoun S."/>
            <person name="Haridas S."/>
            <person name="Kuo A."/>
            <person name="Mondo S."/>
            <person name="Pangilinan J."/>
            <person name="Riley R."/>
            <person name="Labutti K."/>
            <person name="Andreopoulos B."/>
            <person name="Lipzen A."/>
            <person name="Chen C."/>
            <person name="Yanf M."/>
            <person name="Daum C."/>
            <person name="Ng V."/>
            <person name="Clum A."/>
            <person name="Ohm R."/>
            <person name="Martin F."/>
            <person name="Silar P."/>
            <person name="Natvig D."/>
            <person name="Lalanne C."/>
            <person name="Gautier V."/>
            <person name="Ament-Velasquez S.L."/>
            <person name="Kruys A."/>
            <person name="Hutchinson M.I."/>
            <person name="Powell A.J."/>
            <person name="Barry K."/>
            <person name="Miller A.N."/>
            <person name="Grigoriev I.V."/>
            <person name="Debuchy R."/>
            <person name="Gladieux P."/>
            <person name="Thoren M.H."/>
            <person name="Johannesson H."/>
        </authorList>
    </citation>
    <scope>NUCLEOTIDE SEQUENCE</scope>
    <source>
        <strain evidence="1">CBS 141.50</strain>
    </source>
</reference>
<evidence type="ECO:0000313" key="2">
    <source>
        <dbReference type="Proteomes" id="UP001302676"/>
    </source>
</evidence>
<dbReference type="EMBL" id="MU853679">
    <property type="protein sequence ID" value="KAK4139208.1"/>
    <property type="molecule type" value="Genomic_DNA"/>
</dbReference>
<organism evidence="1 2">
    <name type="scientific">Dichotomopilus funicola</name>
    <dbReference type="NCBI Taxonomy" id="1934379"/>
    <lineage>
        <taxon>Eukaryota</taxon>
        <taxon>Fungi</taxon>
        <taxon>Dikarya</taxon>
        <taxon>Ascomycota</taxon>
        <taxon>Pezizomycotina</taxon>
        <taxon>Sordariomycetes</taxon>
        <taxon>Sordariomycetidae</taxon>
        <taxon>Sordariales</taxon>
        <taxon>Chaetomiaceae</taxon>
        <taxon>Dichotomopilus</taxon>
    </lineage>
</organism>
<comment type="caution">
    <text evidence="1">The sequence shown here is derived from an EMBL/GenBank/DDBJ whole genome shotgun (WGS) entry which is preliminary data.</text>
</comment>
<dbReference type="Proteomes" id="UP001302676">
    <property type="component" value="Unassembled WGS sequence"/>
</dbReference>
<reference evidence="1" key="1">
    <citation type="journal article" date="2023" name="Mol. Phylogenet. Evol.">
        <title>Genome-scale phylogeny and comparative genomics of the fungal order Sordariales.</title>
        <authorList>
            <person name="Hensen N."/>
            <person name="Bonometti L."/>
            <person name="Westerberg I."/>
            <person name="Brannstrom I.O."/>
            <person name="Guillou S."/>
            <person name="Cros-Aarteil S."/>
            <person name="Calhoun S."/>
            <person name="Haridas S."/>
            <person name="Kuo A."/>
            <person name="Mondo S."/>
            <person name="Pangilinan J."/>
            <person name="Riley R."/>
            <person name="LaButti K."/>
            <person name="Andreopoulos B."/>
            <person name="Lipzen A."/>
            <person name="Chen C."/>
            <person name="Yan M."/>
            <person name="Daum C."/>
            <person name="Ng V."/>
            <person name="Clum A."/>
            <person name="Steindorff A."/>
            <person name="Ohm R.A."/>
            <person name="Martin F."/>
            <person name="Silar P."/>
            <person name="Natvig D.O."/>
            <person name="Lalanne C."/>
            <person name="Gautier V."/>
            <person name="Ament-Velasquez S.L."/>
            <person name="Kruys A."/>
            <person name="Hutchinson M.I."/>
            <person name="Powell A.J."/>
            <person name="Barry K."/>
            <person name="Miller A.N."/>
            <person name="Grigoriev I.V."/>
            <person name="Debuchy R."/>
            <person name="Gladieux P."/>
            <person name="Hiltunen Thoren M."/>
            <person name="Johannesson H."/>
        </authorList>
    </citation>
    <scope>NUCLEOTIDE SEQUENCE</scope>
    <source>
        <strain evidence="1">CBS 141.50</strain>
    </source>
</reference>
<dbReference type="AlphaFoldDB" id="A0AAN6ZIL0"/>
<dbReference type="GO" id="GO:0006629">
    <property type="term" value="P:lipid metabolic process"/>
    <property type="evidence" value="ECO:0007669"/>
    <property type="project" value="InterPro"/>
</dbReference>
<protein>
    <submittedName>
        <fullName evidence="1">Phospholipase D</fullName>
    </submittedName>
</protein>
<proteinExistence type="predicted"/>
<dbReference type="RefSeq" id="XP_062632579.1">
    <property type="nucleotide sequence ID" value="XM_062782422.1"/>
</dbReference>
<accession>A0AAN6ZIL0</accession>
<dbReference type="InterPro" id="IPR017946">
    <property type="entry name" value="PLC-like_Pdiesterase_TIM-brl"/>
</dbReference>
<evidence type="ECO:0000313" key="1">
    <source>
        <dbReference type="EMBL" id="KAK4139208.1"/>
    </source>
</evidence>
<dbReference type="GO" id="GO:0008081">
    <property type="term" value="F:phosphoric diester hydrolase activity"/>
    <property type="evidence" value="ECO:0007669"/>
    <property type="project" value="InterPro"/>
</dbReference>